<comment type="caution">
    <text evidence="2">The sequence shown here is derived from an EMBL/GenBank/DDBJ whole genome shotgun (WGS) entry which is preliminary data.</text>
</comment>
<keyword evidence="1" id="KW-1133">Transmembrane helix</keyword>
<sequence length="87" mass="9721">MGAPSFREARTLVGGARRSRESGAFIGAPRRIGIDEGMTPRYIAARRPDGSPSRHITRRRLERMRRRFRQALVIAASCLVTAACVLR</sequence>
<organism evidence="2 3">
    <name type="scientific">Cognatilysobacter xinjiangensis</name>
    <dbReference type="NCBI Taxonomy" id="546892"/>
    <lineage>
        <taxon>Bacteria</taxon>
        <taxon>Pseudomonadati</taxon>
        <taxon>Pseudomonadota</taxon>
        <taxon>Gammaproteobacteria</taxon>
        <taxon>Lysobacterales</taxon>
        <taxon>Lysobacteraceae</taxon>
        <taxon>Cognatilysobacter</taxon>
    </lineage>
</organism>
<evidence type="ECO:0000313" key="2">
    <source>
        <dbReference type="EMBL" id="GGZ66121.1"/>
    </source>
</evidence>
<evidence type="ECO:0000313" key="3">
    <source>
        <dbReference type="Proteomes" id="UP000643403"/>
    </source>
</evidence>
<evidence type="ECO:0008006" key="4">
    <source>
        <dbReference type="Google" id="ProtNLM"/>
    </source>
</evidence>
<feature type="transmembrane region" description="Helical" evidence="1">
    <location>
        <begin position="68"/>
        <end position="86"/>
    </location>
</feature>
<dbReference type="Proteomes" id="UP000643403">
    <property type="component" value="Unassembled WGS sequence"/>
</dbReference>
<proteinExistence type="predicted"/>
<dbReference type="RefSeq" id="WP_189449507.1">
    <property type="nucleotide sequence ID" value="NZ_BMXY01000002.1"/>
</dbReference>
<dbReference type="EMBL" id="BMXY01000002">
    <property type="protein sequence ID" value="GGZ66121.1"/>
    <property type="molecule type" value="Genomic_DNA"/>
</dbReference>
<name>A0ABQ3C354_9GAMM</name>
<accession>A0ABQ3C354</accession>
<keyword evidence="3" id="KW-1185">Reference proteome</keyword>
<evidence type="ECO:0000256" key="1">
    <source>
        <dbReference type="SAM" id="Phobius"/>
    </source>
</evidence>
<gene>
    <name evidence="2" type="ORF">GCM10008101_20290</name>
</gene>
<keyword evidence="1" id="KW-0812">Transmembrane</keyword>
<protein>
    <recommendedName>
        <fullName evidence="4">Transposase</fullName>
    </recommendedName>
</protein>
<reference evidence="3" key="1">
    <citation type="journal article" date="2019" name="Int. J. Syst. Evol. Microbiol.">
        <title>The Global Catalogue of Microorganisms (GCM) 10K type strain sequencing project: providing services to taxonomists for standard genome sequencing and annotation.</title>
        <authorList>
            <consortium name="The Broad Institute Genomics Platform"/>
            <consortium name="The Broad Institute Genome Sequencing Center for Infectious Disease"/>
            <person name="Wu L."/>
            <person name="Ma J."/>
        </authorList>
    </citation>
    <scope>NUCLEOTIDE SEQUENCE [LARGE SCALE GENOMIC DNA]</scope>
    <source>
        <strain evidence="3">KCTC 22558</strain>
    </source>
</reference>
<keyword evidence="1" id="KW-0472">Membrane</keyword>